<evidence type="ECO:0000256" key="1">
    <source>
        <dbReference type="SAM" id="MobiDB-lite"/>
    </source>
</evidence>
<dbReference type="EMBL" id="LCPF01000006">
    <property type="protein sequence ID" value="KKU90827.1"/>
    <property type="molecule type" value="Genomic_DNA"/>
</dbReference>
<comment type="caution">
    <text evidence="2">The sequence shown here is derived from an EMBL/GenBank/DDBJ whole genome shotgun (WGS) entry which is preliminary data.</text>
</comment>
<organism evidence="2 3">
    <name type="scientific">Candidatus Jorgensenbacteria bacterium GW2011_GWA1_48_11</name>
    <dbReference type="NCBI Taxonomy" id="1618660"/>
    <lineage>
        <taxon>Bacteria</taxon>
        <taxon>Candidatus Joergenseniibacteriota</taxon>
    </lineage>
</organism>
<feature type="region of interest" description="Disordered" evidence="1">
    <location>
        <begin position="1"/>
        <end position="32"/>
    </location>
</feature>
<dbReference type="Proteomes" id="UP000034956">
    <property type="component" value="Unassembled WGS sequence"/>
</dbReference>
<proteinExistence type="predicted"/>
<evidence type="ECO:0000313" key="2">
    <source>
        <dbReference type="EMBL" id="KKU90827.1"/>
    </source>
</evidence>
<feature type="compositionally biased region" description="Polar residues" evidence="1">
    <location>
        <begin position="1"/>
        <end position="13"/>
    </location>
</feature>
<accession>A0A0G1U9N4</accession>
<sequence>MHQASNSHGQQKQVGMVAKAASRDLPRSPEVVAAAFRDPERRERIQQGIRGVLLANIPDSPEALRTRGSL</sequence>
<name>A0A0G1U9N4_9BACT</name>
<dbReference type="AlphaFoldDB" id="A0A0G1U9N4"/>
<protein>
    <submittedName>
        <fullName evidence="2">Uncharacterized protein</fullName>
    </submittedName>
</protein>
<evidence type="ECO:0000313" key="3">
    <source>
        <dbReference type="Proteomes" id="UP000034956"/>
    </source>
</evidence>
<reference evidence="2 3" key="1">
    <citation type="journal article" date="2015" name="Nature">
        <title>rRNA introns, odd ribosomes, and small enigmatic genomes across a large radiation of phyla.</title>
        <authorList>
            <person name="Brown C.T."/>
            <person name="Hug L.A."/>
            <person name="Thomas B.C."/>
            <person name="Sharon I."/>
            <person name="Castelle C.J."/>
            <person name="Singh A."/>
            <person name="Wilkins M.J."/>
            <person name="Williams K.H."/>
            <person name="Banfield J.F."/>
        </authorList>
    </citation>
    <scope>NUCLEOTIDE SEQUENCE [LARGE SCALE GENOMIC DNA]</scope>
</reference>
<gene>
    <name evidence="2" type="ORF">UY23_C0006G0036</name>
</gene>